<dbReference type="PROSITE" id="PS51318">
    <property type="entry name" value="TAT"/>
    <property type="match status" value="1"/>
</dbReference>
<organism evidence="3 4">
    <name type="scientific">Aerophototrophica crusticola</name>
    <dbReference type="NCBI Taxonomy" id="1709002"/>
    <lineage>
        <taxon>Bacteria</taxon>
        <taxon>Pseudomonadati</taxon>
        <taxon>Pseudomonadota</taxon>
        <taxon>Alphaproteobacteria</taxon>
        <taxon>Rhodospirillales</taxon>
        <taxon>Rhodospirillaceae</taxon>
        <taxon>Aerophototrophica</taxon>
    </lineage>
</organism>
<evidence type="ECO:0000259" key="2">
    <source>
        <dbReference type="PROSITE" id="PS51352"/>
    </source>
</evidence>
<dbReference type="CDD" id="cd02969">
    <property type="entry name" value="PRX_like1"/>
    <property type="match status" value="1"/>
</dbReference>
<proteinExistence type="predicted"/>
<keyword evidence="4" id="KW-1185">Reference proteome</keyword>
<evidence type="ECO:0000256" key="1">
    <source>
        <dbReference type="SAM" id="SignalP"/>
    </source>
</evidence>
<dbReference type="GO" id="GO:0016491">
    <property type="term" value="F:oxidoreductase activity"/>
    <property type="evidence" value="ECO:0007669"/>
    <property type="project" value="InterPro"/>
</dbReference>
<dbReference type="PROSITE" id="PS51352">
    <property type="entry name" value="THIOREDOXIN_2"/>
    <property type="match status" value="1"/>
</dbReference>
<protein>
    <submittedName>
        <fullName evidence="3">Redoxin domain-containing protein</fullName>
    </submittedName>
</protein>
<feature type="signal peptide" evidence="1">
    <location>
        <begin position="1"/>
        <end position="38"/>
    </location>
</feature>
<dbReference type="SUPFAM" id="SSF52833">
    <property type="entry name" value="Thioredoxin-like"/>
    <property type="match status" value="1"/>
</dbReference>
<accession>A0A858R3M2</accession>
<dbReference type="Proteomes" id="UP000501891">
    <property type="component" value="Chromosome"/>
</dbReference>
<dbReference type="PANTHER" id="PTHR43640">
    <property type="entry name" value="OS07G0260300 PROTEIN"/>
    <property type="match status" value="1"/>
</dbReference>
<name>A0A858R3M2_9PROT</name>
<dbReference type="InterPro" id="IPR006311">
    <property type="entry name" value="TAT_signal"/>
</dbReference>
<dbReference type="Pfam" id="PF00578">
    <property type="entry name" value="AhpC-TSA"/>
    <property type="match status" value="1"/>
</dbReference>
<sequence length="223" mass="23345">MRTPVSRRRFLAGTSTLALGGVAVASGAASLIPAPAFAAAGTVGQPAPAFSLKDVDGKTVSLADHKGKVVVLEWTNHGCPFVRKHYDTGNMQALQKEATGQGVVWLTIVSSAEGQQGYVTADEGKKRMAEEKWASSHLLLDPAGTAGRAYDAKVTPHMYVIGKDGTLLYNGAIDDRPTTKKEDVAGATNFVRPAIQAALSGQPVQNATNKAYGCTIKYSKASA</sequence>
<reference evidence="3" key="1">
    <citation type="submission" date="2020-04" db="EMBL/GenBank/DDBJ databases">
        <title>A desert anoxygenic phototrophic bacterium fixes CO2 using RubisCO under aerobic conditions.</title>
        <authorList>
            <person name="Tang K."/>
        </authorList>
    </citation>
    <scope>NUCLEOTIDE SEQUENCE [LARGE SCALE GENOMIC DNA]</scope>
    <source>
        <strain evidence="3">MIMtkB3</strain>
    </source>
</reference>
<feature type="chain" id="PRO_5032712809" evidence="1">
    <location>
        <begin position="39"/>
        <end position="223"/>
    </location>
</feature>
<keyword evidence="1" id="KW-0732">Signal</keyword>
<evidence type="ECO:0000313" key="4">
    <source>
        <dbReference type="Proteomes" id="UP000501891"/>
    </source>
</evidence>
<gene>
    <name evidence="3" type="ORF">HHL28_01640</name>
</gene>
<evidence type="ECO:0000313" key="3">
    <source>
        <dbReference type="EMBL" id="QJE71978.1"/>
    </source>
</evidence>
<dbReference type="InterPro" id="IPR036249">
    <property type="entry name" value="Thioredoxin-like_sf"/>
</dbReference>
<dbReference type="InterPro" id="IPR000866">
    <property type="entry name" value="AhpC/TSA"/>
</dbReference>
<dbReference type="KEGG" id="acru:HHL28_01640"/>
<dbReference type="Gene3D" id="3.40.30.10">
    <property type="entry name" value="Glutaredoxin"/>
    <property type="match status" value="1"/>
</dbReference>
<feature type="domain" description="Thioredoxin" evidence="2">
    <location>
        <begin position="41"/>
        <end position="196"/>
    </location>
</feature>
<dbReference type="PANTHER" id="PTHR43640:SF1">
    <property type="entry name" value="THIOREDOXIN-DEPENDENT PEROXIREDOXIN"/>
    <property type="match status" value="1"/>
</dbReference>
<dbReference type="AlphaFoldDB" id="A0A858R3M2"/>
<dbReference type="EMBL" id="CP051775">
    <property type="protein sequence ID" value="QJE71978.1"/>
    <property type="molecule type" value="Genomic_DNA"/>
</dbReference>
<dbReference type="InterPro" id="IPR013766">
    <property type="entry name" value="Thioredoxin_domain"/>
</dbReference>
<dbReference type="InterPro" id="IPR047262">
    <property type="entry name" value="PRX-like1"/>
</dbReference>
<dbReference type="GO" id="GO:0016209">
    <property type="term" value="F:antioxidant activity"/>
    <property type="evidence" value="ECO:0007669"/>
    <property type="project" value="InterPro"/>
</dbReference>